<proteinExistence type="predicted"/>
<accession>A0A8H7REU0</accession>
<feature type="compositionally biased region" description="Low complexity" evidence="1">
    <location>
        <begin position="15"/>
        <end position="30"/>
    </location>
</feature>
<organism evidence="2 3">
    <name type="scientific">Mucor plumbeus</name>
    <dbReference type="NCBI Taxonomy" id="97098"/>
    <lineage>
        <taxon>Eukaryota</taxon>
        <taxon>Fungi</taxon>
        <taxon>Fungi incertae sedis</taxon>
        <taxon>Mucoromycota</taxon>
        <taxon>Mucoromycotina</taxon>
        <taxon>Mucoromycetes</taxon>
        <taxon>Mucorales</taxon>
        <taxon>Mucorineae</taxon>
        <taxon>Mucoraceae</taxon>
        <taxon>Mucor</taxon>
    </lineage>
</organism>
<feature type="compositionally biased region" description="Polar residues" evidence="1">
    <location>
        <begin position="328"/>
        <end position="338"/>
    </location>
</feature>
<evidence type="ECO:0008006" key="4">
    <source>
        <dbReference type="Google" id="ProtNLM"/>
    </source>
</evidence>
<reference evidence="2" key="1">
    <citation type="submission" date="2020-12" db="EMBL/GenBank/DDBJ databases">
        <title>Metabolic potential, ecology and presence of endohyphal bacteria is reflected in genomic diversity of Mucoromycotina.</title>
        <authorList>
            <person name="Muszewska A."/>
            <person name="Okrasinska A."/>
            <person name="Steczkiewicz K."/>
            <person name="Drgas O."/>
            <person name="Orlowska M."/>
            <person name="Perlinska-Lenart U."/>
            <person name="Aleksandrzak-Piekarczyk T."/>
            <person name="Szatraj K."/>
            <person name="Zielenkiewicz U."/>
            <person name="Pilsyk S."/>
            <person name="Malc E."/>
            <person name="Mieczkowski P."/>
            <person name="Kruszewska J.S."/>
            <person name="Biernat P."/>
            <person name="Pawlowska J."/>
        </authorList>
    </citation>
    <scope>NUCLEOTIDE SEQUENCE</scope>
    <source>
        <strain evidence="2">CBS 226.32</strain>
    </source>
</reference>
<feature type="region of interest" description="Disordered" evidence="1">
    <location>
        <begin position="286"/>
        <end position="338"/>
    </location>
</feature>
<evidence type="ECO:0000256" key="1">
    <source>
        <dbReference type="SAM" id="MobiDB-lite"/>
    </source>
</evidence>
<dbReference type="Proteomes" id="UP000650833">
    <property type="component" value="Unassembled WGS sequence"/>
</dbReference>
<feature type="compositionally biased region" description="Low complexity" evidence="1">
    <location>
        <begin position="297"/>
        <end position="327"/>
    </location>
</feature>
<feature type="compositionally biased region" description="Acidic residues" evidence="1">
    <location>
        <begin position="49"/>
        <end position="59"/>
    </location>
</feature>
<dbReference type="OrthoDB" id="10035640at2759"/>
<name>A0A8H7REU0_9FUNG</name>
<keyword evidence="3" id="KW-1185">Reference proteome</keyword>
<comment type="caution">
    <text evidence="2">The sequence shown here is derived from an EMBL/GenBank/DDBJ whole genome shotgun (WGS) entry which is preliminary data.</text>
</comment>
<evidence type="ECO:0000313" key="3">
    <source>
        <dbReference type="Proteomes" id="UP000650833"/>
    </source>
</evidence>
<dbReference type="AlphaFoldDB" id="A0A8H7REU0"/>
<dbReference type="EMBL" id="JAEPRC010000086">
    <property type="protein sequence ID" value="KAG2210119.1"/>
    <property type="molecule type" value="Genomic_DNA"/>
</dbReference>
<protein>
    <recommendedName>
        <fullName evidence="4">BLOC-1-related complex subunit 5</fullName>
    </recommendedName>
</protein>
<gene>
    <name evidence="2" type="ORF">INT46_010324</name>
</gene>
<evidence type="ECO:0000313" key="2">
    <source>
        <dbReference type="EMBL" id="KAG2210119.1"/>
    </source>
</evidence>
<feature type="region of interest" description="Disordered" evidence="1">
    <location>
        <begin position="1"/>
        <end position="63"/>
    </location>
</feature>
<sequence length="338" mass="36987">MGQEQSNTLGVKKAPTLTPSTSTSTSKRSLVNIAHQQQNDCSEIGDGSALEEENEESESEQGIIQVVKGPEDEEIEEELRLLNSIKKFDPFIKEQDKGFSIETLLGLKSNISKSKDSNKDNQAVSDPLLDIFFGIHAHLKEQMSHINLEQKILLKRIAYVDELSTTSLQTMSAAFHQAKLAADKVSEAIIIKEQAAKAQNCTIKIFKALTKLEQYLNPEDRILAINDIDSKWPVLNQLRIKASKSADAPLLERYISSTSDMTTVGTTSASPPFIEKIVVAGEPAITDEQMDNDDPLKTGSTSTSSLALSRLRGLSSKTLTKPSSSNNNDIPTLANTNV</sequence>